<dbReference type="Gene3D" id="3.30.70.20">
    <property type="match status" value="1"/>
</dbReference>
<dbReference type="InterPro" id="IPR014731">
    <property type="entry name" value="ETF_asu_C"/>
</dbReference>
<accession>A0A9D2D3Y8</accession>
<dbReference type="Gene3D" id="3.40.50.1220">
    <property type="entry name" value="TPP-binding domain"/>
    <property type="match status" value="1"/>
</dbReference>
<dbReference type="PANTHER" id="PTHR43153">
    <property type="entry name" value="ELECTRON TRANSFER FLAVOPROTEIN ALPHA"/>
    <property type="match status" value="1"/>
</dbReference>
<dbReference type="Proteomes" id="UP000824024">
    <property type="component" value="Unassembled WGS sequence"/>
</dbReference>
<feature type="binding site" evidence="6">
    <location>
        <begin position="324"/>
        <end position="328"/>
    </location>
    <ligand>
        <name>FAD</name>
        <dbReference type="ChEBI" id="CHEBI:57692"/>
    </ligand>
</feature>
<dbReference type="AlphaFoldDB" id="A0A9D2D3Y8"/>
<proteinExistence type="inferred from homology"/>
<dbReference type="GO" id="GO:0009055">
    <property type="term" value="F:electron transfer activity"/>
    <property type="evidence" value="ECO:0007669"/>
    <property type="project" value="InterPro"/>
</dbReference>
<evidence type="ECO:0000256" key="6">
    <source>
        <dbReference type="PIRSR" id="PIRSR000089-1"/>
    </source>
</evidence>
<evidence type="ECO:0000256" key="3">
    <source>
        <dbReference type="ARBA" id="ARBA00022723"/>
    </source>
</evidence>
<name>A0A9D2D3Y8_9FIRM</name>
<evidence type="ECO:0000256" key="2">
    <source>
        <dbReference type="ARBA" id="ARBA00022630"/>
    </source>
</evidence>
<sequence length="396" mass="43722">MATLVLHHEKCTLCGNCVENCPFGAMEIKDGKVQINASCRMCRLCVKNCPCEAITLEEDQEQPQVDKEQWKGVMVFVEQEASGIHPVAYELLGEAKKLASVISQPVYAVYIGDENADQQAKELLHYGADQVFVYAHPQLKEFRADVYVNILEDCIKQVRPGSVLVGATSLGRSLAPRCATRFRTGLTADCTKLEMKENTDLVQIRPAFGGNIMAQIITTHSRPQFATVRYKVMDAASRTPEEKGTLTICEVKEEFLRSGIRVENTRIMEKVKGLEEEEVIVVAGRGVKKQEDLNMLEELAGLLGGRLATTRPLVEKGWKDVTTQIGLSGRTVKPKLIITCGVSGAVQFAAGMDGSECIVAINQDQEAPIFKIANYCIADDLYQVVPELIQQLKNRA</sequence>
<dbReference type="InterPro" id="IPR014729">
    <property type="entry name" value="Rossmann-like_a/b/a_fold"/>
</dbReference>
<gene>
    <name evidence="8" type="ORF">IAA08_09905</name>
</gene>
<dbReference type="InterPro" id="IPR014730">
    <property type="entry name" value="ETF_a/b_N"/>
</dbReference>
<dbReference type="GO" id="GO:0033539">
    <property type="term" value="P:fatty acid beta-oxidation using acyl-CoA dehydrogenase"/>
    <property type="evidence" value="ECO:0007669"/>
    <property type="project" value="TreeGrafter"/>
</dbReference>
<dbReference type="SUPFAM" id="SSF54862">
    <property type="entry name" value="4Fe-4S ferredoxins"/>
    <property type="match status" value="1"/>
</dbReference>
<evidence type="ECO:0000256" key="5">
    <source>
        <dbReference type="ARBA" id="ARBA00023014"/>
    </source>
</evidence>
<reference evidence="8" key="1">
    <citation type="journal article" date="2021" name="PeerJ">
        <title>Extensive microbial diversity within the chicken gut microbiome revealed by metagenomics and culture.</title>
        <authorList>
            <person name="Gilroy R."/>
            <person name="Ravi A."/>
            <person name="Getino M."/>
            <person name="Pursley I."/>
            <person name="Horton D.L."/>
            <person name="Alikhan N.F."/>
            <person name="Baker D."/>
            <person name="Gharbi K."/>
            <person name="Hall N."/>
            <person name="Watson M."/>
            <person name="Adriaenssens E.M."/>
            <person name="Foster-Nyarko E."/>
            <person name="Jarju S."/>
            <person name="Secka A."/>
            <person name="Antonio M."/>
            <person name="Oren A."/>
            <person name="Chaudhuri R.R."/>
            <person name="La Ragione R."/>
            <person name="Hildebrand F."/>
            <person name="Pallen M.J."/>
        </authorList>
    </citation>
    <scope>NUCLEOTIDE SEQUENCE</scope>
    <source>
        <strain evidence="8">CHK192-9172</strain>
    </source>
</reference>
<dbReference type="PROSITE" id="PS00198">
    <property type="entry name" value="4FE4S_FER_1"/>
    <property type="match status" value="2"/>
</dbReference>
<feature type="binding site" evidence="6">
    <location>
        <position position="285"/>
    </location>
    <ligand>
        <name>FAD</name>
        <dbReference type="ChEBI" id="CHEBI:57692"/>
    </ligand>
</feature>
<dbReference type="Pfam" id="PF00766">
    <property type="entry name" value="ETF_alpha"/>
    <property type="match status" value="1"/>
</dbReference>
<dbReference type="InterPro" id="IPR029035">
    <property type="entry name" value="DHS-like_NAD/FAD-binding_dom"/>
</dbReference>
<dbReference type="SUPFAM" id="SSF52402">
    <property type="entry name" value="Adenine nucleotide alpha hydrolases-like"/>
    <property type="match status" value="1"/>
</dbReference>
<keyword evidence="6" id="KW-0274">FAD</keyword>
<evidence type="ECO:0000313" key="9">
    <source>
        <dbReference type="Proteomes" id="UP000824024"/>
    </source>
</evidence>
<dbReference type="GO" id="GO:0051536">
    <property type="term" value="F:iron-sulfur cluster binding"/>
    <property type="evidence" value="ECO:0007669"/>
    <property type="project" value="UniProtKB-KW"/>
</dbReference>
<dbReference type="PIRSF" id="PIRSF000089">
    <property type="entry name" value="Electra_flavoP_a"/>
    <property type="match status" value="1"/>
</dbReference>
<protein>
    <submittedName>
        <fullName evidence="8">Electron transfer flavoprotein subunit alpha</fullName>
    </submittedName>
</protein>
<keyword evidence="3" id="KW-0479">Metal-binding</keyword>
<dbReference type="Pfam" id="PF00037">
    <property type="entry name" value="Fer4"/>
    <property type="match status" value="1"/>
</dbReference>
<feature type="binding site" evidence="6">
    <location>
        <position position="362"/>
    </location>
    <ligand>
        <name>FAD</name>
        <dbReference type="ChEBI" id="CHEBI:57692"/>
    </ligand>
</feature>
<dbReference type="CDD" id="cd01715">
    <property type="entry name" value="ETF_alpha"/>
    <property type="match status" value="1"/>
</dbReference>
<comment type="caution">
    <text evidence="8">The sequence shown here is derived from an EMBL/GenBank/DDBJ whole genome shotgun (WGS) entry which is preliminary data.</text>
</comment>
<evidence type="ECO:0000256" key="4">
    <source>
        <dbReference type="ARBA" id="ARBA00023004"/>
    </source>
</evidence>
<dbReference type="InterPro" id="IPR001308">
    <property type="entry name" value="ETF_a/FixB"/>
</dbReference>
<dbReference type="InterPro" id="IPR017900">
    <property type="entry name" value="4Fe4S_Fe_S_CS"/>
</dbReference>
<dbReference type="PANTHER" id="PTHR43153:SF1">
    <property type="entry name" value="ELECTRON TRANSFER FLAVOPROTEIN SUBUNIT ALPHA, MITOCHONDRIAL"/>
    <property type="match status" value="1"/>
</dbReference>
<dbReference type="InterPro" id="IPR017896">
    <property type="entry name" value="4Fe4S_Fe-S-bd"/>
</dbReference>
<dbReference type="PROSITE" id="PS51379">
    <property type="entry name" value="4FE4S_FER_2"/>
    <property type="match status" value="2"/>
</dbReference>
<evidence type="ECO:0000256" key="1">
    <source>
        <dbReference type="ARBA" id="ARBA00005817"/>
    </source>
</evidence>
<organism evidence="8 9">
    <name type="scientific">Candidatus Eubacterium avistercoris</name>
    <dbReference type="NCBI Taxonomy" id="2838567"/>
    <lineage>
        <taxon>Bacteria</taxon>
        <taxon>Bacillati</taxon>
        <taxon>Bacillota</taxon>
        <taxon>Clostridia</taxon>
        <taxon>Eubacteriales</taxon>
        <taxon>Eubacteriaceae</taxon>
        <taxon>Eubacterium</taxon>
    </lineage>
</organism>
<feature type="binding site" evidence="6">
    <location>
        <begin position="310"/>
        <end position="311"/>
    </location>
    <ligand>
        <name>FAD</name>
        <dbReference type="ChEBI" id="CHEBI:57692"/>
    </ligand>
</feature>
<dbReference type="InterPro" id="IPR033947">
    <property type="entry name" value="ETF_alpha_N"/>
</dbReference>
<dbReference type="GO" id="GO:0050660">
    <property type="term" value="F:flavin adenine dinucleotide binding"/>
    <property type="evidence" value="ECO:0007669"/>
    <property type="project" value="InterPro"/>
</dbReference>
<reference evidence="8" key="2">
    <citation type="submission" date="2021-04" db="EMBL/GenBank/DDBJ databases">
        <authorList>
            <person name="Gilroy R."/>
        </authorList>
    </citation>
    <scope>NUCLEOTIDE SEQUENCE</scope>
    <source>
        <strain evidence="8">CHK192-9172</strain>
    </source>
</reference>
<evidence type="ECO:0000313" key="8">
    <source>
        <dbReference type="EMBL" id="HIZ08237.1"/>
    </source>
</evidence>
<comment type="cofactor">
    <cofactor evidence="6">
        <name>FAD</name>
        <dbReference type="ChEBI" id="CHEBI:57692"/>
    </cofactor>
    <text evidence="6">Binds 1 FAD per dimer.</text>
</comment>
<dbReference type="EMBL" id="DXCH01000268">
    <property type="protein sequence ID" value="HIZ08237.1"/>
    <property type="molecule type" value="Genomic_DNA"/>
</dbReference>
<evidence type="ECO:0000259" key="7">
    <source>
        <dbReference type="PROSITE" id="PS51379"/>
    </source>
</evidence>
<dbReference type="SUPFAM" id="SSF52467">
    <property type="entry name" value="DHS-like NAD/FAD-binding domain"/>
    <property type="match status" value="1"/>
</dbReference>
<dbReference type="Gene3D" id="3.40.50.620">
    <property type="entry name" value="HUPs"/>
    <property type="match status" value="1"/>
</dbReference>
<keyword evidence="5" id="KW-0411">Iron-sulfur</keyword>
<keyword evidence="4" id="KW-0408">Iron</keyword>
<comment type="similarity">
    <text evidence="1">Belongs to the ETF alpha-subunit/FixB family.</text>
</comment>
<dbReference type="SMART" id="SM00893">
    <property type="entry name" value="ETF"/>
    <property type="match status" value="1"/>
</dbReference>
<dbReference type="GO" id="GO:0046872">
    <property type="term" value="F:metal ion binding"/>
    <property type="evidence" value="ECO:0007669"/>
    <property type="project" value="UniProtKB-KW"/>
</dbReference>
<feature type="domain" description="4Fe-4S ferredoxin-type" evidence="7">
    <location>
        <begin position="2"/>
        <end position="31"/>
    </location>
</feature>
<keyword evidence="2" id="KW-0285">Flavoprotein</keyword>
<dbReference type="Pfam" id="PF01012">
    <property type="entry name" value="ETF"/>
    <property type="match status" value="1"/>
</dbReference>
<feature type="domain" description="4Fe-4S ferredoxin-type" evidence="7">
    <location>
        <begin position="32"/>
        <end position="59"/>
    </location>
</feature>